<dbReference type="InterPro" id="IPR025424">
    <property type="entry name" value="YrhK_domain"/>
</dbReference>
<comment type="caution">
    <text evidence="3">The sequence shown here is derived from an EMBL/GenBank/DDBJ whole genome shotgun (WGS) entry which is preliminary data.</text>
</comment>
<accession>A0A849BKB4</accession>
<keyword evidence="1" id="KW-0472">Membrane</keyword>
<organism evidence="3 4">
    <name type="scientific">Pseudokineococcus marinus</name>
    <dbReference type="NCBI Taxonomy" id="351215"/>
    <lineage>
        <taxon>Bacteria</taxon>
        <taxon>Bacillati</taxon>
        <taxon>Actinomycetota</taxon>
        <taxon>Actinomycetes</taxon>
        <taxon>Kineosporiales</taxon>
        <taxon>Kineosporiaceae</taxon>
        <taxon>Pseudokineococcus</taxon>
    </lineage>
</organism>
<dbReference type="EMBL" id="JABEMA010000173">
    <property type="protein sequence ID" value="NNH23640.1"/>
    <property type="molecule type" value="Genomic_DNA"/>
</dbReference>
<evidence type="ECO:0000256" key="1">
    <source>
        <dbReference type="SAM" id="Phobius"/>
    </source>
</evidence>
<proteinExistence type="predicted"/>
<evidence type="ECO:0000259" key="2">
    <source>
        <dbReference type="Pfam" id="PF14145"/>
    </source>
</evidence>
<feature type="domain" description="YrhK" evidence="2">
    <location>
        <begin position="35"/>
        <end position="91"/>
    </location>
</feature>
<dbReference type="Pfam" id="PF14145">
    <property type="entry name" value="YrhK"/>
    <property type="match status" value="1"/>
</dbReference>
<keyword evidence="1" id="KW-0812">Transmembrane</keyword>
<sequence length="107" mass="12009">MDGCPTPDRRQEAAVPGSGEDLRVRIGDDELVLRQRYEVLSITNDVLVALWFVIGSVLFFWESTSTAGTWFFLVGSLQFLARPAIRLSRKIHLQRRHGSGLDSGGEY</sequence>
<dbReference type="Proteomes" id="UP000555552">
    <property type="component" value="Unassembled WGS sequence"/>
</dbReference>
<dbReference type="RefSeq" id="WP_171203447.1">
    <property type="nucleotide sequence ID" value="NZ_BAAANP010000009.1"/>
</dbReference>
<name>A0A849BKB4_9ACTN</name>
<reference evidence="3 4" key="1">
    <citation type="submission" date="2020-05" db="EMBL/GenBank/DDBJ databases">
        <title>MicrobeNet Type strains.</title>
        <authorList>
            <person name="Nicholson A.C."/>
        </authorList>
    </citation>
    <scope>NUCLEOTIDE SEQUENCE [LARGE SCALE GENOMIC DNA]</scope>
    <source>
        <strain evidence="3 4">JCM 14547</strain>
    </source>
</reference>
<protein>
    <submittedName>
        <fullName evidence="3">YrhK family protein</fullName>
    </submittedName>
</protein>
<evidence type="ECO:0000313" key="3">
    <source>
        <dbReference type="EMBL" id="NNH23640.1"/>
    </source>
</evidence>
<keyword evidence="1" id="KW-1133">Transmembrane helix</keyword>
<dbReference type="AlphaFoldDB" id="A0A849BKB4"/>
<keyword evidence="4" id="KW-1185">Reference proteome</keyword>
<feature type="transmembrane region" description="Helical" evidence="1">
    <location>
        <begin position="67"/>
        <end position="85"/>
    </location>
</feature>
<evidence type="ECO:0000313" key="4">
    <source>
        <dbReference type="Proteomes" id="UP000555552"/>
    </source>
</evidence>
<feature type="transmembrane region" description="Helical" evidence="1">
    <location>
        <begin position="42"/>
        <end position="61"/>
    </location>
</feature>
<gene>
    <name evidence="3" type="ORF">HLB09_11180</name>
</gene>